<keyword evidence="1" id="KW-0175">Coiled coil</keyword>
<dbReference type="AlphaFoldDB" id="G0U988"/>
<proteinExistence type="predicted"/>
<evidence type="ECO:0000313" key="3">
    <source>
        <dbReference type="EMBL" id="CCC54173.1"/>
    </source>
</evidence>
<dbReference type="VEuPathDB" id="TriTrypDB:TvY486_1116570"/>
<name>G0U988_TRYVY</name>
<feature type="compositionally biased region" description="Low complexity" evidence="2">
    <location>
        <begin position="162"/>
        <end position="180"/>
    </location>
</feature>
<sequence length="532" mass="60054">MVENSTEVVSGAKKECRFAEVNDESDVATPMTPEVVTVPSAAPLRRPGTSPIGATRSRPLSGRGSSGAGGPSPKRLSQHDVIFNSVYRPQRSSHCSSRTTQSPYLTPISRRPGRSSQSQRQFQMESMCVEPRSLLPSQLPAKPQVLPPPQTTRKHTCLPGKSSSVKQSSSRPGSAASQSSLPDKKTLEGGNCRSPVKVASDTLRNKSNGTAHEPSPERANGESNNVRGDASFDDASPANRDLRRSRPSNCRSAHPASLGKAVRKKVIREWESACIMEQTIRERRDFVASELSNVQRQIENVQEAVMTLRLRHYNLLDRLRSFRELQSEVVAEERKNRHMQQVALDCKETVERFCHVPMAQSPSTAASEGEDNEHGLLSMVRLFEQRSLLRKQKAELESAILSLESELLEKFPGDGPDMSFITSLQRMPSGCRAKLEKCRFLDMVRWCRLLRQNIKCLKDRERRIVWRTRETQKRSEDLRVKADALNRQLEQQKMRWRRIVRAPSRTARKAYPSGDEYMSEEFSRCFLTELTK</sequence>
<feature type="coiled-coil region" evidence="1">
    <location>
        <begin position="284"/>
        <end position="311"/>
    </location>
</feature>
<feature type="region of interest" description="Disordered" evidence="2">
    <location>
        <begin position="1"/>
        <end position="258"/>
    </location>
</feature>
<protein>
    <submittedName>
        <fullName evidence="3">Uncharacterized protein</fullName>
    </submittedName>
</protein>
<feature type="compositionally biased region" description="Polar residues" evidence="2">
    <location>
        <begin position="90"/>
        <end position="104"/>
    </location>
</feature>
<organism evidence="3">
    <name type="scientific">Trypanosoma vivax (strain Y486)</name>
    <dbReference type="NCBI Taxonomy" id="1055687"/>
    <lineage>
        <taxon>Eukaryota</taxon>
        <taxon>Discoba</taxon>
        <taxon>Euglenozoa</taxon>
        <taxon>Kinetoplastea</taxon>
        <taxon>Metakinetoplastina</taxon>
        <taxon>Trypanosomatida</taxon>
        <taxon>Trypanosomatidae</taxon>
        <taxon>Trypanosoma</taxon>
        <taxon>Duttonella</taxon>
    </lineage>
</organism>
<feature type="coiled-coil region" evidence="1">
    <location>
        <begin position="379"/>
        <end position="406"/>
    </location>
</feature>
<dbReference type="OMA" id="CAMEASA"/>
<evidence type="ECO:0000256" key="2">
    <source>
        <dbReference type="SAM" id="MobiDB-lite"/>
    </source>
</evidence>
<feature type="coiled-coil region" evidence="1">
    <location>
        <begin position="468"/>
        <end position="495"/>
    </location>
</feature>
<dbReference type="EMBL" id="HE573027">
    <property type="protein sequence ID" value="CCC54173.1"/>
    <property type="molecule type" value="Genomic_DNA"/>
</dbReference>
<accession>G0U988</accession>
<evidence type="ECO:0000256" key="1">
    <source>
        <dbReference type="SAM" id="Coils"/>
    </source>
</evidence>
<reference evidence="3" key="1">
    <citation type="journal article" date="2012" name="Proc. Natl. Acad. Sci. U.S.A.">
        <title>Antigenic diversity is generated by distinct evolutionary mechanisms in African trypanosome species.</title>
        <authorList>
            <person name="Jackson A.P."/>
            <person name="Berry A."/>
            <person name="Aslett M."/>
            <person name="Allison H.C."/>
            <person name="Burton P."/>
            <person name="Vavrova-Anderson J."/>
            <person name="Brown R."/>
            <person name="Browne H."/>
            <person name="Corton N."/>
            <person name="Hauser H."/>
            <person name="Gamble J."/>
            <person name="Gilderthorp R."/>
            <person name="Marcello L."/>
            <person name="McQuillan J."/>
            <person name="Otto T.D."/>
            <person name="Quail M.A."/>
            <person name="Sanders M.J."/>
            <person name="van Tonder A."/>
            <person name="Ginger M.L."/>
            <person name="Field M.C."/>
            <person name="Barry J.D."/>
            <person name="Hertz-Fowler C."/>
            <person name="Berriman M."/>
        </authorList>
    </citation>
    <scope>NUCLEOTIDE SEQUENCE</scope>
    <source>
        <strain evidence="3">Y486</strain>
    </source>
</reference>
<gene>
    <name evidence="3" type="ORF">TVY486_1116570</name>
</gene>
<feature type="compositionally biased region" description="Low complexity" evidence="2">
    <location>
        <begin position="114"/>
        <end position="123"/>
    </location>
</feature>